<keyword evidence="1" id="KW-1133">Transmembrane helix</keyword>
<feature type="transmembrane region" description="Helical" evidence="1">
    <location>
        <begin position="197"/>
        <end position="216"/>
    </location>
</feature>
<feature type="transmembrane region" description="Helical" evidence="1">
    <location>
        <begin position="222"/>
        <end position="248"/>
    </location>
</feature>
<evidence type="ECO:0000256" key="1">
    <source>
        <dbReference type="SAM" id="Phobius"/>
    </source>
</evidence>
<dbReference type="RefSeq" id="WP_256538324.1">
    <property type="nucleotide sequence ID" value="NZ_JANHOH010000001.1"/>
</dbReference>
<keyword evidence="3" id="KW-1185">Reference proteome</keyword>
<feature type="transmembrane region" description="Helical" evidence="1">
    <location>
        <begin position="167"/>
        <end position="190"/>
    </location>
</feature>
<feature type="transmembrane region" description="Helical" evidence="1">
    <location>
        <begin position="84"/>
        <end position="103"/>
    </location>
</feature>
<comment type="caution">
    <text evidence="2">The sequence shown here is derived from an EMBL/GenBank/DDBJ whole genome shotgun (WGS) entry which is preliminary data.</text>
</comment>
<evidence type="ECO:0000313" key="3">
    <source>
        <dbReference type="Proteomes" id="UP001204376"/>
    </source>
</evidence>
<protein>
    <recommendedName>
        <fullName evidence="4">DoxX family protein</fullName>
    </recommendedName>
</protein>
<gene>
    <name evidence="2" type="ORF">NPE20_09250</name>
</gene>
<proteinExistence type="predicted"/>
<reference evidence="2 3" key="1">
    <citation type="submission" date="2022-07" db="EMBL/GenBank/DDBJ databases">
        <title>Mucilaginibacter sp. JC4.</title>
        <authorList>
            <person name="Le V."/>
            <person name="Ko S.-R."/>
            <person name="Ahn C.-Y."/>
            <person name="Oh H.-M."/>
        </authorList>
    </citation>
    <scope>NUCLEOTIDE SEQUENCE [LARGE SCALE GENOMIC DNA]</scope>
    <source>
        <strain evidence="2 3">JC4</strain>
    </source>
</reference>
<dbReference type="Proteomes" id="UP001204376">
    <property type="component" value="Unassembled WGS sequence"/>
</dbReference>
<keyword evidence="1" id="KW-0812">Transmembrane</keyword>
<evidence type="ECO:0000313" key="2">
    <source>
        <dbReference type="EMBL" id="MCQ6958143.1"/>
    </source>
</evidence>
<name>A0ABT1T0K8_9SPHI</name>
<accession>A0ABT1T0K8</accession>
<feature type="transmembrane region" description="Helical" evidence="1">
    <location>
        <begin position="115"/>
        <end position="139"/>
    </location>
</feature>
<keyword evidence="1" id="KW-0472">Membrane</keyword>
<sequence>MTSTTAEPVYWSPLRKLALRFFLLFFIQYIIFNPNGVLPNIDILYEIYIGPIHKLIVWFAANVLHLGEPITIFTNGSGDTTYDYVLLLFIVITAVIGGIIWTVADRKARNYNNLFYWLTVIVRYYVAITMVTYGCLKIIKLQFPGPSPDRLIQPFGNASPMGLAWTYMGYSTGFNYFTGMAELSCGLLLFFRKTATLGAIVGLVVAGNIMAINYSFDVPVKLLSTMLVVMCLYLLSKDAIRLINFFFLNKAAQPANLGPHTFKKRWKNITLTTVKYILVIYTVGMNFYGDVQAMSQYGDKAKRPPLYGIYNVQSFVRNKDTIPPLKTDTTRWDKLTISYEGRAKVFMSDDTSRTHDFKIDTLKHTIVMYNYADTVNKAYYTYSQPQKDILQLKGTFKKDSVTINLKKIDLNKFRLINRGFHWVNEYPYNR</sequence>
<dbReference type="EMBL" id="JANHOH010000001">
    <property type="protein sequence ID" value="MCQ6958143.1"/>
    <property type="molecule type" value="Genomic_DNA"/>
</dbReference>
<organism evidence="2 3">
    <name type="scientific">Mucilaginibacter aquariorum</name>
    <dbReference type="NCBI Taxonomy" id="2967225"/>
    <lineage>
        <taxon>Bacteria</taxon>
        <taxon>Pseudomonadati</taxon>
        <taxon>Bacteroidota</taxon>
        <taxon>Sphingobacteriia</taxon>
        <taxon>Sphingobacteriales</taxon>
        <taxon>Sphingobacteriaceae</taxon>
        <taxon>Mucilaginibacter</taxon>
    </lineage>
</organism>
<feature type="transmembrane region" description="Helical" evidence="1">
    <location>
        <begin position="269"/>
        <end position="288"/>
    </location>
</feature>
<evidence type="ECO:0008006" key="4">
    <source>
        <dbReference type="Google" id="ProtNLM"/>
    </source>
</evidence>
<feature type="transmembrane region" description="Helical" evidence="1">
    <location>
        <begin position="17"/>
        <end position="32"/>
    </location>
</feature>